<evidence type="ECO:0000256" key="1">
    <source>
        <dbReference type="ARBA" id="ARBA00022559"/>
    </source>
</evidence>
<dbReference type="GO" id="GO:0034599">
    <property type="term" value="P:cellular response to oxidative stress"/>
    <property type="evidence" value="ECO:0007669"/>
    <property type="project" value="InterPro"/>
</dbReference>
<dbReference type="InterPro" id="IPR013766">
    <property type="entry name" value="Thioredoxin_domain"/>
</dbReference>
<gene>
    <name evidence="6" type="ORF">HMH01_14500</name>
</gene>
<protein>
    <recommendedName>
        <fullName evidence="4">Glutathione-dependent peroxiredoxin</fullName>
        <ecNumber evidence="4">1.11.1.27</ecNumber>
    </recommendedName>
</protein>
<dbReference type="GO" id="GO:0045454">
    <property type="term" value="P:cell redox homeostasis"/>
    <property type="evidence" value="ECO:0007669"/>
    <property type="project" value="TreeGrafter"/>
</dbReference>
<comment type="catalytic activity">
    <reaction evidence="4">
        <text>a hydroperoxide + 2 glutathione = an alcohol + glutathione disulfide + H2O</text>
        <dbReference type="Rhea" id="RHEA:62632"/>
        <dbReference type="ChEBI" id="CHEBI:15377"/>
        <dbReference type="ChEBI" id="CHEBI:30879"/>
        <dbReference type="ChEBI" id="CHEBI:35924"/>
        <dbReference type="ChEBI" id="CHEBI:57925"/>
        <dbReference type="ChEBI" id="CHEBI:58297"/>
        <dbReference type="EC" id="1.11.1.27"/>
    </reaction>
</comment>
<keyword evidence="4" id="KW-0676">Redox-active center</keyword>
<proteinExistence type="inferred from homology"/>
<dbReference type="AlphaFoldDB" id="A0A849L5B5"/>
<sequence length="161" mass="16788">MPLNTGDRLPDSAFLIMDEDGPRAVQVADLLGSGRAVLFGMPGAFTATCSAVHIPSVIRNMDAIRAKGVDTVGIVSVNDPFVMKAWGASNGATAAGITMLADPEASFSQAIGTFSAPDRGLLNRSIRYSLIVEDGKVAHLNIEEGRGSCDISGGDRIVELL</sequence>
<dbReference type="PROSITE" id="PS51352">
    <property type="entry name" value="THIOREDOXIN_2"/>
    <property type="match status" value="1"/>
</dbReference>
<evidence type="ECO:0000313" key="6">
    <source>
        <dbReference type="EMBL" id="NNU81648.1"/>
    </source>
</evidence>
<keyword evidence="2 4" id="KW-0560">Oxidoreductase</keyword>
<keyword evidence="1 4" id="KW-0575">Peroxidase</keyword>
<dbReference type="GO" id="GO:0005737">
    <property type="term" value="C:cytoplasm"/>
    <property type="evidence" value="ECO:0007669"/>
    <property type="project" value="TreeGrafter"/>
</dbReference>
<accession>A0A849L5B5</accession>
<evidence type="ECO:0000256" key="2">
    <source>
        <dbReference type="ARBA" id="ARBA00023002"/>
    </source>
</evidence>
<dbReference type="PANTHER" id="PTHR10430">
    <property type="entry name" value="PEROXIREDOXIN"/>
    <property type="match status" value="1"/>
</dbReference>
<dbReference type="GO" id="GO:0008379">
    <property type="term" value="F:thioredoxin peroxidase activity"/>
    <property type="evidence" value="ECO:0007669"/>
    <property type="project" value="InterPro"/>
</dbReference>
<comment type="caution">
    <text evidence="6">The sequence shown here is derived from an EMBL/GenBank/DDBJ whole genome shotgun (WGS) entry which is preliminary data.</text>
</comment>
<evidence type="ECO:0000313" key="7">
    <source>
        <dbReference type="Proteomes" id="UP000572377"/>
    </source>
</evidence>
<dbReference type="Gene3D" id="3.40.30.10">
    <property type="entry name" value="Glutaredoxin"/>
    <property type="match status" value="1"/>
</dbReference>
<dbReference type="SUPFAM" id="SSF52833">
    <property type="entry name" value="Thioredoxin-like"/>
    <property type="match status" value="1"/>
</dbReference>
<dbReference type="InterPro" id="IPR037944">
    <property type="entry name" value="PRX5-like"/>
</dbReference>
<evidence type="ECO:0000256" key="3">
    <source>
        <dbReference type="PIRSR" id="PIRSR637944-1"/>
    </source>
</evidence>
<dbReference type="CDD" id="cd03013">
    <property type="entry name" value="PRX5_like"/>
    <property type="match status" value="1"/>
</dbReference>
<dbReference type="Pfam" id="PF08534">
    <property type="entry name" value="Redoxin"/>
    <property type="match status" value="1"/>
</dbReference>
<dbReference type="PANTHER" id="PTHR10430:SF16">
    <property type="entry name" value="PEROXIREDOXIN-5, MITOCHONDRIAL"/>
    <property type="match status" value="1"/>
</dbReference>
<comment type="similarity">
    <text evidence="4">Belongs to the peroxiredoxin family. Prx5 subfamily.</text>
</comment>
<dbReference type="GO" id="GO:0042744">
    <property type="term" value="P:hydrogen peroxide catabolic process"/>
    <property type="evidence" value="ECO:0007669"/>
    <property type="project" value="TreeGrafter"/>
</dbReference>
<evidence type="ECO:0000256" key="4">
    <source>
        <dbReference type="RuleBase" id="RU366011"/>
    </source>
</evidence>
<dbReference type="InterPro" id="IPR036249">
    <property type="entry name" value="Thioredoxin-like_sf"/>
</dbReference>
<organism evidence="6 7">
    <name type="scientific">Halovulum dunhuangense</name>
    <dbReference type="NCBI Taxonomy" id="1505036"/>
    <lineage>
        <taxon>Bacteria</taxon>
        <taxon>Pseudomonadati</taxon>
        <taxon>Pseudomonadota</taxon>
        <taxon>Alphaproteobacteria</taxon>
        <taxon>Rhodobacterales</taxon>
        <taxon>Paracoccaceae</taxon>
        <taxon>Halovulum</taxon>
    </lineage>
</organism>
<evidence type="ECO:0000259" key="5">
    <source>
        <dbReference type="PROSITE" id="PS51352"/>
    </source>
</evidence>
<dbReference type="Proteomes" id="UP000572377">
    <property type="component" value="Unassembled WGS sequence"/>
</dbReference>
<comment type="function">
    <text evidence="4">Thiol-specific peroxidase that catalyzes the reduction of hydrogen peroxide and organic hydroperoxides to water and alcohols, respectively. Plays a role in cell protection against oxidative stress by detoxifying peroxides.</text>
</comment>
<dbReference type="EC" id="1.11.1.27" evidence="4"/>
<keyword evidence="7" id="KW-1185">Reference proteome</keyword>
<dbReference type="EMBL" id="JABFBC010000002">
    <property type="protein sequence ID" value="NNU81648.1"/>
    <property type="molecule type" value="Genomic_DNA"/>
</dbReference>
<dbReference type="RefSeq" id="WP_171326475.1">
    <property type="nucleotide sequence ID" value="NZ_JABFBC010000002.1"/>
</dbReference>
<dbReference type="InterPro" id="IPR013740">
    <property type="entry name" value="Redoxin"/>
</dbReference>
<name>A0A849L5B5_9RHOB</name>
<feature type="domain" description="Thioredoxin" evidence="5">
    <location>
        <begin position="3"/>
        <end position="161"/>
    </location>
</feature>
<reference evidence="6 7" key="1">
    <citation type="submission" date="2020-05" db="EMBL/GenBank/DDBJ databases">
        <title>Gimesia benthica sp. nov., a novel planctomycete isolated from a deep-sea water sample of the Northwest Indian Ocean.</title>
        <authorList>
            <person name="Wang J."/>
            <person name="Ruan C."/>
            <person name="Song L."/>
            <person name="Zhu Y."/>
            <person name="Li A."/>
            <person name="Zheng X."/>
            <person name="Wang L."/>
            <person name="Lu Z."/>
            <person name="Huang Y."/>
            <person name="Du W."/>
            <person name="Zhou Y."/>
            <person name="Huang L."/>
            <person name="Dai X."/>
        </authorList>
    </citation>
    <scope>NUCLEOTIDE SEQUENCE [LARGE SCALE GENOMIC DNA]</scope>
    <source>
        <strain evidence="6 7">YYQ-30</strain>
    </source>
</reference>
<feature type="active site" description="Cysteine sulfenic acid (-SOH) intermediate" evidence="3">
    <location>
        <position position="49"/>
    </location>
</feature>
<keyword evidence="4" id="KW-0049">Antioxidant</keyword>